<reference evidence="2 3" key="1">
    <citation type="journal article" date="2018" name="New Phytol.">
        <title>Comparative genomics and transcriptomics depict ericoid mycorrhizal fungi as versatile saprotrophs and plant mutualists.</title>
        <authorList>
            <person name="Martino E."/>
            <person name="Morin E."/>
            <person name="Grelet G.A."/>
            <person name="Kuo A."/>
            <person name="Kohler A."/>
            <person name="Daghino S."/>
            <person name="Barry K.W."/>
            <person name="Cichocki N."/>
            <person name="Clum A."/>
            <person name="Dockter R.B."/>
            <person name="Hainaut M."/>
            <person name="Kuo R.C."/>
            <person name="LaButti K."/>
            <person name="Lindahl B.D."/>
            <person name="Lindquist E.A."/>
            <person name="Lipzen A."/>
            <person name="Khouja H.R."/>
            <person name="Magnuson J."/>
            <person name="Murat C."/>
            <person name="Ohm R.A."/>
            <person name="Singer S.W."/>
            <person name="Spatafora J.W."/>
            <person name="Wang M."/>
            <person name="Veneault-Fourrey C."/>
            <person name="Henrissat B."/>
            <person name="Grigoriev I.V."/>
            <person name="Martin F.M."/>
            <person name="Perotto S."/>
        </authorList>
    </citation>
    <scope>NUCLEOTIDE SEQUENCE [LARGE SCALE GENOMIC DNA]</scope>
    <source>
        <strain evidence="2 3">ATCC 22711</strain>
    </source>
</reference>
<sequence length="298" mass="31964">MSTSLSRAFTTKRAARSTDSLPTIPKRSLTTKHSGTIRQQKISGPVELLSTTNMLSYNAPDIFPRSRSSTTSSAGSMTMGSSASEGSPSVIATPLTTPEASSIESSPIMQPPDLNHLSCYFGASASEEEAPQIPKRAPSHTKKLSERIARKRSLSRMASPKSSISTISSPLSGFSRLSSPKNSISTISSPNSAQSPKSAISRISSPQNSISTTRSSMQMFSPNPDSLDHPFGNELAQVSELAEQFGMGKEKLAVLDEEEQELISMGLYKFAADDYMNELQGLYITAFGDLPPSTTVWI</sequence>
<gene>
    <name evidence="2" type="ORF">M430DRAFT_159328</name>
</gene>
<proteinExistence type="predicted"/>
<keyword evidence="3" id="KW-1185">Reference proteome</keyword>
<dbReference type="OrthoDB" id="5419666at2759"/>
<name>A0A2T3BEJ2_AMORE</name>
<feature type="compositionally biased region" description="Low complexity" evidence="1">
    <location>
        <begin position="65"/>
        <end position="84"/>
    </location>
</feature>
<feature type="compositionally biased region" description="Polar residues" evidence="1">
    <location>
        <begin position="193"/>
        <end position="224"/>
    </location>
</feature>
<dbReference type="Proteomes" id="UP000241818">
    <property type="component" value="Unassembled WGS sequence"/>
</dbReference>
<evidence type="ECO:0000313" key="2">
    <source>
        <dbReference type="EMBL" id="PSS27826.1"/>
    </source>
</evidence>
<dbReference type="GeneID" id="36571436"/>
<feature type="compositionally biased region" description="Polar residues" evidence="1">
    <location>
        <begin position="31"/>
        <end position="40"/>
    </location>
</feature>
<dbReference type="RefSeq" id="XP_024725351.1">
    <property type="nucleotide sequence ID" value="XM_024863355.1"/>
</dbReference>
<evidence type="ECO:0000313" key="3">
    <source>
        <dbReference type="Proteomes" id="UP000241818"/>
    </source>
</evidence>
<dbReference type="EMBL" id="KZ679006">
    <property type="protein sequence ID" value="PSS27826.1"/>
    <property type="molecule type" value="Genomic_DNA"/>
</dbReference>
<feature type="compositionally biased region" description="Polar residues" evidence="1">
    <location>
        <begin position="94"/>
        <end position="108"/>
    </location>
</feature>
<feature type="region of interest" description="Disordered" evidence="1">
    <location>
        <begin position="62"/>
        <end position="111"/>
    </location>
</feature>
<dbReference type="InParanoid" id="A0A2T3BEJ2"/>
<feature type="region of interest" description="Disordered" evidence="1">
    <location>
        <begin position="127"/>
        <end position="226"/>
    </location>
</feature>
<feature type="compositionally biased region" description="Low complexity" evidence="1">
    <location>
        <begin position="159"/>
        <end position="192"/>
    </location>
</feature>
<protein>
    <submittedName>
        <fullName evidence="2">Uncharacterized protein</fullName>
    </submittedName>
</protein>
<feature type="region of interest" description="Disordered" evidence="1">
    <location>
        <begin position="1"/>
        <end position="40"/>
    </location>
</feature>
<evidence type="ECO:0000256" key="1">
    <source>
        <dbReference type="SAM" id="MobiDB-lite"/>
    </source>
</evidence>
<accession>A0A2T3BEJ2</accession>
<organism evidence="2 3">
    <name type="scientific">Amorphotheca resinae ATCC 22711</name>
    <dbReference type="NCBI Taxonomy" id="857342"/>
    <lineage>
        <taxon>Eukaryota</taxon>
        <taxon>Fungi</taxon>
        <taxon>Dikarya</taxon>
        <taxon>Ascomycota</taxon>
        <taxon>Pezizomycotina</taxon>
        <taxon>Leotiomycetes</taxon>
        <taxon>Helotiales</taxon>
        <taxon>Amorphothecaceae</taxon>
        <taxon>Amorphotheca</taxon>
    </lineage>
</organism>
<dbReference type="AlphaFoldDB" id="A0A2T3BEJ2"/>